<keyword evidence="3" id="KW-1185">Reference proteome</keyword>
<dbReference type="InterPro" id="IPR007354">
    <property type="entry name" value="CruF-like"/>
</dbReference>
<dbReference type="Pfam" id="PF04240">
    <property type="entry name" value="Caroten_synth"/>
    <property type="match status" value="1"/>
</dbReference>
<comment type="caution">
    <text evidence="2">The sequence shown here is derived from an EMBL/GenBank/DDBJ whole genome shotgun (WGS) entry which is preliminary data.</text>
</comment>
<organism evidence="2 3">
    <name type="scientific">Massilia cavernae</name>
    <dbReference type="NCBI Taxonomy" id="2320864"/>
    <lineage>
        <taxon>Bacteria</taxon>
        <taxon>Pseudomonadati</taxon>
        <taxon>Pseudomonadota</taxon>
        <taxon>Betaproteobacteria</taxon>
        <taxon>Burkholderiales</taxon>
        <taxon>Oxalobacteraceae</taxon>
        <taxon>Telluria group</taxon>
        <taxon>Massilia</taxon>
    </lineage>
</organism>
<feature type="transmembrane region" description="Helical" evidence="1">
    <location>
        <begin position="102"/>
        <end position="122"/>
    </location>
</feature>
<reference evidence="2 3" key="1">
    <citation type="submission" date="2018-09" db="EMBL/GenBank/DDBJ databases">
        <authorList>
            <person name="Zhu H."/>
        </authorList>
    </citation>
    <scope>NUCLEOTIDE SEQUENCE [LARGE SCALE GENOMIC DNA]</scope>
    <source>
        <strain evidence="2 3">K1S02-61</strain>
    </source>
</reference>
<keyword evidence="1" id="KW-0472">Membrane</keyword>
<feature type="transmembrane region" description="Helical" evidence="1">
    <location>
        <begin position="134"/>
        <end position="154"/>
    </location>
</feature>
<dbReference type="PANTHER" id="PTHR39419:SF1">
    <property type="entry name" value="SLL0814 PROTEIN"/>
    <property type="match status" value="1"/>
</dbReference>
<dbReference type="AlphaFoldDB" id="A0A418XGK3"/>
<feature type="transmembrane region" description="Helical" evidence="1">
    <location>
        <begin position="242"/>
        <end position="262"/>
    </location>
</feature>
<feature type="transmembrane region" description="Helical" evidence="1">
    <location>
        <begin position="35"/>
        <end position="55"/>
    </location>
</feature>
<evidence type="ECO:0000313" key="2">
    <source>
        <dbReference type="EMBL" id="RJG11586.1"/>
    </source>
</evidence>
<protein>
    <submittedName>
        <fullName evidence="2">Carotenoid biosynthesis protein</fullName>
    </submittedName>
</protein>
<feature type="transmembrane region" description="Helical" evidence="1">
    <location>
        <begin position="174"/>
        <end position="197"/>
    </location>
</feature>
<proteinExistence type="predicted"/>
<dbReference type="EMBL" id="QYUP01000146">
    <property type="protein sequence ID" value="RJG11586.1"/>
    <property type="molecule type" value="Genomic_DNA"/>
</dbReference>
<gene>
    <name evidence="2" type="ORF">D3872_18975</name>
</gene>
<name>A0A418XGK3_9BURK</name>
<evidence type="ECO:0000256" key="1">
    <source>
        <dbReference type="SAM" id="Phobius"/>
    </source>
</evidence>
<keyword evidence="1" id="KW-0812">Transmembrane</keyword>
<evidence type="ECO:0000313" key="3">
    <source>
        <dbReference type="Proteomes" id="UP000284006"/>
    </source>
</evidence>
<keyword evidence="1" id="KW-1133">Transmembrane helix</keyword>
<accession>A0A418XGK3</accession>
<dbReference type="Proteomes" id="UP000284006">
    <property type="component" value="Unassembled WGS sequence"/>
</dbReference>
<dbReference type="PANTHER" id="PTHR39419">
    <property type="entry name" value="SLL0814 PROTEIN"/>
    <property type="match status" value="1"/>
</dbReference>
<sequence length="278" mass="30164">MKPLLSRLPFLAAAFLAVFLLLTAARGHADTTSLLIGSSILMFACCLASAAHLLGVRAALRFAVIGVVVGWFAEQMGASYGWFFGRYTYTEVLGPRIGQVPFIIPLMWFALSYVAYVTANLIVWQAPVDGPEGLGHALVMSLLAAMIVTAYDLGADPYMVYTLKAWIMTKTDGWWFGETLEGFFGWAFVSFVIVSLFRMTLRKRAPVAALPVQKWHALVPLAIYGGSMVFQMFKGSPVETRTVALFAMGIPLLCALCGWWRWSGGTGVGADARAGVAA</sequence>
<dbReference type="OrthoDB" id="9811293at2"/>
<feature type="transmembrane region" description="Helical" evidence="1">
    <location>
        <begin position="62"/>
        <end position="82"/>
    </location>
</feature>